<organism evidence="1">
    <name type="scientific">marine sediment metagenome</name>
    <dbReference type="NCBI Taxonomy" id="412755"/>
    <lineage>
        <taxon>unclassified sequences</taxon>
        <taxon>metagenomes</taxon>
        <taxon>ecological metagenomes</taxon>
    </lineage>
</organism>
<accession>X1I0W2</accession>
<comment type="caution">
    <text evidence="1">The sequence shown here is derived from an EMBL/GenBank/DDBJ whole genome shotgun (WGS) entry which is preliminary data.</text>
</comment>
<evidence type="ECO:0000313" key="1">
    <source>
        <dbReference type="EMBL" id="GAH59719.1"/>
    </source>
</evidence>
<dbReference type="Gene3D" id="3.30.420.10">
    <property type="entry name" value="Ribonuclease H-like superfamily/Ribonuclease H"/>
    <property type="match status" value="1"/>
</dbReference>
<proteinExistence type="predicted"/>
<dbReference type="AlphaFoldDB" id="X1I0W2"/>
<dbReference type="InterPro" id="IPR036397">
    <property type="entry name" value="RNaseH_sf"/>
</dbReference>
<name>X1I0W2_9ZZZZ</name>
<protein>
    <submittedName>
        <fullName evidence="1">Uncharacterized protein</fullName>
    </submittedName>
</protein>
<feature type="non-terminal residue" evidence="1">
    <location>
        <position position="170"/>
    </location>
</feature>
<dbReference type="GO" id="GO:0003676">
    <property type="term" value="F:nucleic acid binding"/>
    <property type="evidence" value="ECO:0007669"/>
    <property type="project" value="InterPro"/>
</dbReference>
<sequence>MLFYDSETKYIRVGLEQHHKLDFGWLNFTRLVYPNKILTNKNHFIDSTDRFNSIVEKYAYEKSTLYLFAHNVFFDIQVSGFFPYFTKAGWTLDFYYDKGLVYILSIRKGSRKIVCLSTTNYFSEKLAVVGKMIGLEKTEIDFEKSSHDEKVDYCFNDMMIIKQGMEYYFR</sequence>
<dbReference type="EMBL" id="BARU01020039">
    <property type="protein sequence ID" value="GAH59719.1"/>
    <property type="molecule type" value="Genomic_DNA"/>
</dbReference>
<gene>
    <name evidence="1" type="ORF">S03H2_32951</name>
</gene>
<reference evidence="1" key="1">
    <citation type="journal article" date="2014" name="Front. Microbiol.">
        <title>High frequency of phylogenetically diverse reductive dehalogenase-homologous genes in deep subseafloor sedimentary metagenomes.</title>
        <authorList>
            <person name="Kawai M."/>
            <person name="Futagami T."/>
            <person name="Toyoda A."/>
            <person name="Takaki Y."/>
            <person name="Nishi S."/>
            <person name="Hori S."/>
            <person name="Arai W."/>
            <person name="Tsubouchi T."/>
            <person name="Morono Y."/>
            <person name="Uchiyama I."/>
            <person name="Ito T."/>
            <person name="Fujiyama A."/>
            <person name="Inagaki F."/>
            <person name="Takami H."/>
        </authorList>
    </citation>
    <scope>NUCLEOTIDE SEQUENCE</scope>
    <source>
        <strain evidence="1">Expedition CK06-06</strain>
    </source>
</reference>